<comment type="caution">
    <text evidence="2">The sequence shown here is derived from an EMBL/GenBank/DDBJ whole genome shotgun (WGS) entry which is preliminary data.</text>
</comment>
<reference evidence="2 3" key="1">
    <citation type="submission" date="2014-03" db="EMBL/GenBank/DDBJ databases">
        <title>Draft Genome of Photorhabdus luminescens BA1, an Egyptian Isolate.</title>
        <authorList>
            <person name="Ghazal S."/>
            <person name="Hurst S.G.IV."/>
            <person name="Morris K."/>
            <person name="Thomas K."/>
            <person name="Tisa L.S."/>
        </authorList>
    </citation>
    <scope>NUCLEOTIDE SEQUENCE [LARGE SCALE GENOMIC DNA]</scope>
    <source>
        <strain evidence="2 3">BA1</strain>
    </source>
</reference>
<feature type="transmembrane region" description="Helical" evidence="1">
    <location>
        <begin position="92"/>
        <end position="114"/>
    </location>
</feature>
<keyword evidence="3" id="KW-1185">Reference proteome</keyword>
<protein>
    <submittedName>
        <fullName evidence="2">Uncharacterized protein</fullName>
    </submittedName>
</protein>
<evidence type="ECO:0000313" key="2">
    <source>
        <dbReference type="EMBL" id="EYU16067.1"/>
    </source>
</evidence>
<keyword evidence="1" id="KW-0472">Membrane</keyword>
<sequence>MNLTDLRKLILNSGFTLKELLKIKRSFIILHKDEPDVYDKYQSKTDCFCHYLLFIAEEVSLPLTFSTSVCLFIITGMFFSEMAYGIPLMSSIYLFFAISAFIYYSLSVSCNLITGSKLLIFYIRFKIKTSPILKFINKISTKIANYKTK</sequence>
<evidence type="ECO:0000256" key="1">
    <source>
        <dbReference type="SAM" id="Phobius"/>
    </source>
</evidence>
<dbReference type="EMBL" id="JFGV01000015">
    <property type="protein sequence ID" value="EYU16067.1"/>
    <property type="molecule type" value="Genomic_DNA"/>
</dbReference>
<organism evidence="2 3">
    <name type="scientific">Photorhabdus aegyptia</name>
    <dbReference type="NCBI Taxonomy" id="2805098"/>
    <lineage>
        <taxon>Bacteria</taxon>
        <taxon>Pseudomonadati</taxon>
        <taxon>Pseudomonadota</taxon>
        <taxon>Gammaproteobacteria</taxon>
        <taxon>Enterobacterales</taxon>
        <taxon>Morganellaceae</taxon>
        <taxon>Photorhabdus</taxon>
    </lineage>
</organism>
<name>A0A022PIV6_9GAMM</name>
<evidence type="ECO:0000313" key="3">
    <source>
        <dbReference type="Proteomes" id="UP000023464"/>
    </source>
</evidence>
<proteinExistence type="predicted"/>
<keyword evidence="1" id="KW-0812">Transmembrane</keyword>
<accession>A0A022PIV6</accession>
<feature type="transmembrane region" description="Helical" evidence="1">
    <location>
        <begin position="61"/>
        <end position="80"/>
    </location>
</feature>
<dbReference type="AlphaFoldDB" id="A0A022PIV6"/>
<gene>
    <name evidence="2" type="ORF">BA1DRAFT_01404</name>
</gene>
<dbReference type="PATRIC" id="fig|1393736.3.peg.1423"/>
<dbReference type="Proteomes" id="UP000023464">
    <property type="component" value="Unassembled WGS sequence"/>
</dbReference>
<dbReference type="RefSeq" id="WP_072164772.1">
    <property type="nucleotide sequence ID" value="NZ_CAWLTM010000100.1"/>
</dbReference>
<keyword evidence="1" id="KW-1133">Transmembrane helix</keyword>